<evidence type="ECO:0000256" key="3">
    <source>
        <dbReference type="ARBA" id="ARBA00023125"/>
    </source>
</evidence>
<dbReference type="SUPFAM" id="SSF49417">
    <property type="entry name" value="p53-like transcription factors"/>
    <property type="match status" value="1"/>
</dbReference>
<keyword evidence="5 6" id="KW-0539">Nucleus</keyword>
<sequence>MSGTKLLDQRNTTMSCPVTVTISPTQDALWKLFHTEVNEMIVTRAGRNFFPKMEYTVSGLNPIKMYAIMVQMELVGDNRYKYSNGQWAVSGKADYQHEVSKKTWHADGVRTGKEWMESMISFDRLKITNNLKATGAAMIPLHSMHKYVPVLTIYEAPSQSPFCPSTSSQPLVTVKIPYTEFIAVTAYQNQKIVTMKIEHNSYAKGFRKDNKENRKRRSSSILDYSTDESTSKSSSPKCPRITPSPPEIQAAMNFQPTPATQLPFNPFLFPFNNLLASGALPFPMFSFGFPPINQLTTVPLPNDSDEEASVMKIKLPEIKEETTETNIDIVN</sequence>
<dbReference type="GO" id="GO:0005634">
    <property type="term" value="C:nucleus"/>
    <property type="evidence" value="ECO:0007669"/>
    <property type="project" value="UniProtKB-SubCell"/>
</dbReference>
<dbReference type="InterPro" id="IPR036960">
    <property type="entry name" value="T-box_sf"/>
</dbReference>
<accession>A0A2G5USL5</accession>
<evidence type="ECO:0000256" key="6">
    <source>
        <dbReference type="PROSITE-ProRule" id="PRU00201"/>
    </source>
</evidence>
<dbReference type="FunFam" id="2.60.40.820:FF:000013">
    <property type="entry name" value="T-box transcription factor tbx-9"/>
    <property type="match status" value="1"/>
</dbReference>
<dbReference type="OrthoDB" id="6119313at2759"/>
<evidence type="ECO:0000259" key="8">
    <source>
        <dbReference type="PROSITE" id="PS50252"/>
    </source>
</evidence>
<evidence type="ECO:0000256" key="2">
    <source>
        <dbReference type="ARBA" id="ARBA00023015"/>
    </source>
</evidence>
<dbReference type="GO" id="GO:0045893">
    <property type="term" value="P:positive regulation of DNA-templated transcription"/>
    <property type="evidence" value="ECO:0007669"/>
    <property type="project" value="InterPro"/>
</dbReference>
<evidence type="ECO:0000256" key="7">
    <source>
        <dbReference type="SAM" id="MobiDB-lite"/>
    </source>
</evidence>
<dbReference type="PANTHER" id="PTHR11267">
    <property type="entry name" value="T-BOX PROTEIN-RELATED"/>
    <property type="match status" value="1"/>
</dbReference>
<comment type="subcellular location">
    <subcellularLocation>
        <location evidence="1 6">Nucleus</location>
    </subcellularLocation>
</comment>
<organism evidence="9 10">
    <name type="scientific">Caenorhabditis nigoni</name>
    <dbReference type="NCBI Taxonomy" id="1611254"/>
    <lineage>
        <taxon>Eukaryota</taxon>
        <taxon>Metazoa</taxon>
        <taxon>Ecdysozoa</taxon>
        <taxon>Nematoda</taxon>
        <taxon>Chromadorea</taxon>
        <taxon>Rhabditida</taxon>
        <taxon>Rhabditina</taxon>
        <taxon>Rhabditomorpha</taxon>
        <taxon>Rhabditoidea</taxon>
        <taxon>Rhabditidae</taxon>
        <taxon>Peloderinae</taxon>
        <taxon>Caenorhabditis</taxon>
    </lineage>
</organism>
<dbReference type="GO" id="GO:0001708">
    <property type="term" value="P:cell fate specification"/>
    <property type="evidence" value="ECO:0007669"/>
    <property type="project" value="TreeGrafter"/>
</dbReference>
<dbReference type="InterPro" id="IPR046360">
    <property type="entry name" value="T-box_DNA-bd"/>
</dbReference>
<keyword evidence="4" id="KW-0804">Transcription</keyword>
<dbReference type="InterPro" id="IPR001699">
    <property type="entry name" value="TF_T-box"/>
</dbReference>
<dbReference type="GO" id="GO:0000978">
    <property type="term" value="F:RNA polymerase II cis-regulatory region sequence-specific DNA binding"/>
    <property type="evidence" value="ECO:0007669"/>
    <property type="project" value="InterPro"/>
</dbReference>
<dbReference type="InterPro" id="IPR008967">
    <property type="entry name" value="p53-like_TF_DNA-bd_sf"/>
</dbReference>
<reference evidence="10" key="1">
    <citation type="submission" date="2017-10" db="EMBL/GenBank/DDBJ databases">
        <title>Rapid genome shrinkage in a self-fertile nematode reveals novel sperm competition proteins.</title>
        <authorList>
            <person name="Yin D."/>
            <person name="Schwarz E.M."/>
            <person name="Thomas C.G."/>
            <person name="Felde R.L."/>
            <person name="Korf I.F."/>
            <person name="Cutter A.D."/>
            <person name="Schartner C.M."/>
            <person name="Ralston E.J."/>
            <person name="Meyer B.J."/>
            <person name="Haag E.S."/>
        </authorList>
    </citation>
    <scope>NUCLEOTIDE SEQUENCE [LARGE SCALE GENOMIC DNA]</scope>
    <source>
        <strain evidence="10">JU1422</strain>
    </source>
</reference>
<evidence type="ECO:0000256" key="4">
    <source>
        <dbReference type="ARBA" id="ARBA00023163"/>
    </source>
</evidence>
<dbReference type="SMART" id="SM00425">
    <property type="entry name" value="TBOX"/>
    <property type="match status" value="1"/>
</dbReference>
<evidence type="ECO:0000256" key="5">
    <source>
        <dbReference type="ARBA" id="ARBA00023242"/>
    </source>
</evidence>
<dbReference type="Pfam" id="PF00907">
    <property type="entry name" value="T-box"/>
    <property type="match status" value="1"/>
</dbReference>
<dbReference type="PROSITE" id="PS50252">
    <property type="entry name" value="TBOX_3"/>
    <property type="match status" value="1"/>
</dbReference>
<evidence type="ECO:0000256" key="1">
    <source>
        <dbReference type="ARBA" id="ARBA00004123"/>
    </source>
</evidence>
<feature type="region of interest" description="Disordered" evidence="7">
    <location>
        <begin position="207"/>
        <end position="247"/>
    </location>
</feature>
<dbReference type="GO" id="GO:0000785">
    <property type="term" value="C:chromatin"/>
    <property type="evidence" value="ECO:0007669"/>
    <property type="project" value="TreeGrafter"/>
</dbReference>
<dbReference type="AlphaFoldDB" id="A0A2G5USL5"/>
<dbReference type="InterPro" id="IPR018186">
    <property type="entry name" value="TF_T-box_CS"/>
</dbReference>
<dbReference type="PANTHER" id="PTHR11267:SF170">
    <property type="entry name" value="T-BOX PROTEIN 33-RELATED"/>
    <property type="match status" value="1"/>
</dbReference>
<keyword evidence="3 6" id="KW-0238">DNA-binding</keyword>
<keyword evidence="10" id="KW-1185">Reference proteome</keyword>
<feature type="domain" description="T-box" evidence="8">
    <location>
        <begin position="24"/>
        <end position="208"/>
    </location>
</feature>
<dbReference type="PRINTS" id="PR00937">
    <property type="entry name" value="TBOX"/>
</dbReference>
<dbReference type="Proteomes" id="UP000230233">
    <property type="component" value="Chromosome III"/>
</dbReference>
<protein>
    <recommendedName>
        <fullName evidence="8">T-box domain-containing protein</fullName>
    </recommendedName>
</protein>
<comment type="caution">
    <text evidence="6">Lacks conserved residue(s) required for the propagation of feature annotation.</text>
</comment>
<dbReference type="EMBL" id="PDUG01000003">
    <property type="protein sequence ID" value="PIC42509.1"/>
    <property type="molecule type" value="Genomic_DNA"/>
</dbReference>
<evidence type="ECO:0000313" key="10">
    <source>
        <dbReference type="Proteomes" id="UP000230233"/>
    </source>
</evidence>
<evidence type="ECO:0000313" key="9">
    <source>
        <dbReference type="EMBL" id="PIC42509.1"/>
    </source>
</evidence>
<gene>
    <name evidence="9" type="primary">Cnig_chr_III.g9562</name>
    <name evidence="9" type="ORF">B9Z55_009562</name>
</gene>
<proteinExistence type="predicted"/>
<comment type="caution">
    <text evidence="9">The sequence shown here is derived from an EMBL/GenBank/DDBJ whole genome shotgun (WGS) entry which is preliminary data.</text>
</comment>
<keyword evidence="2" id="KW-0805">Transcription regulation</keyword>
<dbReference type="PROSITE" id="PS01264">
    <property type="entry name" value="TBOX_2"/>
    <property type="match status" value="1"/>
</dbReference>
<name>A0A2G5USL5_9PELO</name>
<dbReference type="CDD" id="cd00182">
    <property type="entry name" value="T-box"/>
    <property type="match status" value="1"/>
</dbReference>
<dbReference type="Gene3D" id="2.60.40.820">
    <property type="entry name" value="Transcription factor, T-box"/>
    <property type="match status" value="1"/>
</dbReference>
<dbReference type="STRING" id="1611254.A0A2G5USL5"/>
<dbReference type="GO" id="GO:0000981">
    <property type="term" value="F:DNA-binding transcription factor activity, RNA polymerase II-specific"/>
    <property type="evidence" value="ECO:0007669"/>
    <property type="project" value="TreeGrafter"/>
</dbReference>